<dbReference type="InterPro" id="IPR019734">
    <property type="entry name" value="TPR_rpt"/>
</dbReference>
<dbReference type="PROSITE" id="PS50005">
    <property type="entry name" value="TPR"/>
    <property type="match status" value="1"/>
</dbReference>
<dbReference type="RefSeq" id="WP_241297680.1">
    <property type="nucleotide sequence ID" value="NZ_JAKZGR010000032.1"/>
</dbReference>
<feature type="coiled-coil region" evidence="2">
    <location>
        <begin position="14"/>
        <end position="45"/>
    </location>
</feature>
<dbReference type="Proteomes" id="UP001595766">
    <property type="component" value="Unassembled WGS sequence"/>
</dbReference>
<keyword evidence="1" id="KW-0802">TPR repeat</keyword>
<keyword evidence="4" id="KW-1185">Reference proteome</keyword>
<evidence type="ECO:0000256" key="1">
    <source>
        <dbReference type="PROSITE-ProRule" id="PRU00339"/>
    </source>
</evidence>
<proteinExistence type="predicted"/>
<reference evidence="4" key="1">
    <citation type="journal article" date="2019" name="Int. J. Syst. Evol. Microbiol.">
        <title>The Global Catalogue of Microorganisms (GCM) 10K type strain sequencing project: providing services to taxonomists for standard genome sequencing and annotation.</title>
        <authorList>
            <consortium name="The Broad Institute Genomics Platform"/>
            <consortium name="The Broad Institute Genome Sequencing Center for Infectious Disease"/>
            <person name="Wu L."/>
            <person name="Ma J."/>
        </authorList>
    </citation>
    <scope>NUCLEOTIDE SEQUENCE [LARGE SCALE GENOMIC DNA]</scope>
    <source>
        <strain evidence="4">CECT 8551</strain>
    </source>
</reference>
<name>A0ABV8ENN6_9BACT</name>
<dbReference type="Pfam" id="PF00515">
    <property type="entry name" value="TPR_1"/>
    <property type="match status" value="1"/>
</dbReference>
<gene>
    <name evidence="3" type="ORF">ACFOUP_16250</name>
</gene>
<evidence type="ECO:0000313" key="3">
    <source>
        <dbReference type="EMBL" id="MFC3977937.1"/>
    </source>
</evidence>
<accession>A0ABV8ENN6</accession>
<dbReference type="Gene3D" id="1.25.40.10">
    <property type="entry name" value="Tetratricopeptide repeat domain"/>
    <property type="match status" value="1"/>
</dbReference>
<protein>
    <submittedName>
        <fullName evidence="3">Tetratricopeptide repeat protein</fullName>
    </submittedName>
</protein>
<evidence type="ECO:0000313" key="4">
    <source>
        <dbReference type="Proteomes" id="UP001595766"/>
    </source>
</evidence>
<dbReference type="InterPro" id="IPR011990">
    <property type="entry name" value="TPR-like_helical_dom_sf"/>
</dbReference>
<keyword evidence="2" id="KW-0175">Coiled coil</keyword>
<evidence type="ECO:0000256" key="2">
    <source>
        <dbReference type="SAM" id="Coils"/>
    </source>
</evidence>
<dbReference type="EMBL" id="JBHSAV010000087">
    <property type="protein sequence ID" value="MFC3977937.1"/>
    <property type="molecule type" value="Genomic_DNA"/>
</dbReference>
<comment type="caution">
    <text evidence="3">The sequence shown here is derived from an EMBL/GenBank/DDBJ whole genome shotgun (WGS) entry which is preliminary data.</text>
</comment>
<feature type="repeat" description="TPR" evidence="1">
    <location>
        <begin position="107"/>
        <end position="140"/>
    </location>
</feature>
<dbReference type="SMART" id="SM00028">
    <property type="entry name" value="TPR"/>
    <property type="match status" value="3"/>
</dbReference>
<dbReference type="PROSITE" id="PS50293">
    <property type="entry name" value="TPR_REGION"/>
    <property type="match status" value="1"/>
</dbReference>
<organism evidence="3 4">
    <name type="scientific">Belliella kenyensis</name>
    <dbReference type="NCBI Taxonomy" id="1472724"/>
    <lineage>
        <taxon>Bacteria</taxon>
        <taxon>Pseudomonadati</taxon>
        <taxon>Bacteroidota</taxon>
        <taxon>Cytophagia</taxon>
        <taxon>Cytophagales</taxon>
        <taxon>Cyclobacteriaceae</taxon>
        <taxon>Belliella</taxon>
    </lineage>
</organism>
<dbReference type="SUPFAM" id="SSF48452">
    <property type="entry name" value="TPR-like"/>
    <property type="match status" value="1"/>
</dbReference>
<sequence length="164" mass="18938">MNGKFLLIILGVLVLECEVKNKEVKQRLENEQSEITISKEELIEKANSFYDKDDCIKSIKYLTKLIEIDSTNGDFFFKRGFCYAGIDSLNASTRDYIKAAELEHRVADAYYNIGLNYTMQFDDSMALKYFFKALEISPNDHEISNEVKAAKERLNYDDNSKVTI</sequence>